<keyword evidence="4" id="KW-0143">Chaperone</keyword>
<accession>A0AAQ3P6D6</accession>
<feature type="region of interest" description="Disordered" evidence="6">
    <location>
        <begin position="1"/>
        <end position="47"/>
    </location>
</feature>
<dbReference type="Pfam" id="PF00118">
    <property type="entry name" value="Cpn60_TCP1"/>
    <property type="match status" value="1"/>
</dbReference>
<keyword evidence="7" id="KW-0472">Membrane</keyword>
<dbReference type="SUPFAM" id="SSF54849">
    <property type="entry name" value="GroEL-intermediate domain like"/>
    <property type="match status" value="1"/>
</dbReference>
<dbReference type="HAMAP" id="MF_00600">
    <property type="entry name" value="CH60"/>
    <property type="match status" value="1"/>
</dbReference>
<dbReference type="AlphaFoldDB" id="A0AAQ3P6D6"/>
<proteinExistence type="inferred from homology"/>
<dbReference type="Gene3D" id="1.10.560.10">
    <property type="entry name" value="GroEL-like equatorial domain"/>
    <property type="match status" value="2"/>
</dbReference>
<evidence type="ECO:0000256" key="6">
    <source>
        <dbReference type="SAM" id="MobiDB-lite"/>
    </source>
</evidence>
<dbReference type="SUPFAM" id="SSF48592">
    <property type="entry name" value="GroEL equatorial domain-like"/>
    <property type="match status" value="1"/>
</dbReference>
<dbReference type="InterPro" id="IPR001844">
    <property type="entry name" value="Cpn60/GroEL"/>
</dbReference>
<keyword evidence="7" id="KW-0812">Transmembrane</keyword>
<evidence type="ECO:0000259" key="8">
    <source>
        <dbReference type="Pfam" id="PF03168"/>
    </source>
</evidence>
<gene>
    <name evidence="9" type="ORF">V8G54_000952</name>
</gene>
<dbReference type="InterPro" id="IPR027409">
    <property type="entry name" value="GroEL-like_apical_dom_sf"/>
</dbReference>
<keyword evidence="7" id="KW-1133">Transmembrane helix</keyword>
<dbReference type="InterPro" id="IPR018370">
    <property type="entry name" value="Chaperonin_Cpn60_CS"/>
</dbReference>
<evidence type="ECO:0000256" key="7">
    <source>
        <dbReference type="SAM" id="Phobius"/>
    </source>
</evidence>
<keyword evidence="2" id="KW-0547">Nucleotide-binding</keyword>
<comment type="similarity">
    <text evidence="1 5">Belongs to the chaperonin (HSP60) family.</text>
</comment>
<feature type="domain" description="Late embryogenesis abundant protein LEA-2 subgroup" evidence="8">
    <location>
        <begin position="112"/>
        <end position="210"/>
    </location>
</feature>
<feature type="region of interest" description="Disordered" evidence="6">
    <location>
        <begin position="817"/>
        <end position="837"/>
    </location>
</feature>
<dbReference type="SUPFAM" id="SSF52029">
    <property type="entry name" value="GroEL apical domain-like"/>
    <property type="match status" value="2"/>
</dbReference>
<dbReference type="EMBL" id="CP144700">
    <property type="protein sequence ID" value="WVZ22408.1"/>
    <property type="molecule type" value="Genomic_DNA"/>
</dbReference>
<keyword evidence="10" id="KW-1185">Reference proteome</keyword>
<evidence type="ECO:0000313" key="10">
    <source>
        <dbReference type="Proteomes" id="UP001374535"/>
    </source>
</evidence>
<dbReference type="GO" id="GO:0005524">
    <property type="term" value="F:ATP binding"/>
    <property type="evidence" value="ECO:0007669"/>
    <property type="project" value="UniProtKB-KW"/>
</dbReference>
<evidence type="ECO:0000256" key="1">
    <source>
        <dbReference type="ARBA" id="ARBA00006607"/>
    </source>
</evidence>
<evidence type="ECO:0000256" key="2">
    <source>
        <dbReference type="ARBA" id="ARBA00022741"/>
    </source>
</evidence>
<dbReference type="NCBIfam" id="NF000592">
    <property type="entry name" value="PRK00013.1"/>
    <property type="match status" value="1"/>
</dbReference>
<protein>
    <recommendedName>
        <fullName evidence="8">Late embryogenesis abundant protein LEA-2 subgroup domain-containing protein</fullName>
    </recommendedName>
</protein>
<evidence type="ECO:0000256" key="5">
    <source>
        <dbReference type="RuleBase" id="RU000418"/>
    </source>
</evidence>
<dbReference type="Pfam" id="PF03168">
    <property type="entry name" value="LEA_2"/>
    <property type="match status" value="1"/>
</dbReference>
<dbReference type="InterPro" id="IPR002423">
    <property type="entry name" value="Cpn60/GroEL/TCP-1"/>
</dbReference>
<dbReference type="CDD" id="cd03344">
    <property type="entry name" value="GroEL"/>
    <property type="match status" value="1"/>
</dbReference>
<dbReference type="InterPro" id="IPR027410">
    <property type="entry name" value="TCP-1-like_intermed_sf"/>
</dbReference>
<keyword evidence="3" id="KW-0067">ATP-binding</keyword>
<dbReference type="GO" id="GO:0140662">
    <property type="term" value="F:ATP-dependent protein folding chaperone"/>
    <property type="evidence" value="ECO:0007669"/>
    <property type="project" value="InterPro"/>
</dbReference>
<dbReference type="GO" id="GO:0042026">
    <property type="term" value="P:protein refolding"/>
    <property type="evidence" value="ECO:0007669"/>
    <property type="project" value="InterPro"/>
</dbReference>
<dbReference type="PANTHER" id="PTHR45633">
    <property type="entry name" value="60 KDA HEAT SHOCK PROTEIN, MITOCHONDRIAL"/>
    <property type="match status" value="1"/>
</dbReference>
<dbReference type="PRINTS" id="PR00298">
    <property type="entry name" value="CHAPERONIN60"/>
</dbReference>
<dbReference type="InterPro" id="IPR027413">
    <property type="entry name" value="GROEL-like_equatorial_sf"/>
</dbReference>
<evidence type="ECO:0000256" key="3">
    <source>
        <dbReference type="ARBA" id="ARBA00022840"/>
    </source>
</evidence>
<evidence type="ECO:0000313" key="9">
    <source>
        <dbReference type="EMBL" id="WVZ22408.1"/>
    </source>
</evidence>
<name>A0AAQ3P6D6_VIGMU</name>
<organism evidence="9 10">
    <name type="scientific">Vigna mungo</name>
    <name type="common">Black gram</name>
    <name type="synonym">Phaseolus mungo</name>
    <dbReference type="NCBI Taxonomy" id="3915"/>
    <lineage>
        <taxon>Eukaryota</taxon>
        <taxon>Viridiplantae</taxon>
        <taxon>Streptophyta</taxon>
        <taxon>Embryophyta</taxon>
        <taxon>Tracheophyta</taxon>
        <taxon>Spermatophyta</taxon>
        <taxon>Magnoliopsida</taxon>
        <taxon>eudicotyledons</taxon>
        <taxon>Gunneridae</taxon>
        <taxon>Pentapetalae</taxon>
        <taxon>rosids</taxon>
        <taxon>fabids</taxon>
        <taxon>Fabales</taxon>
        <taxon>Fabaceae</taxon>
        <taxon>Papilionoideae</taxon>
        <taxon>50 kb inversion clade</taxon>
        <taxon>NPAAA clade</taxon>
        <taxon>indigoferoid/millettioid clade</taxon>
        <taxon>Phaseoleae</taxon>
        <taxon>Vigna</taxon>
    </lineage>
</organism>
<feature type="transmembrane region" description="Helical" evidence="7">
    <location>
        <begin position="51"/>
        <end position="80"/>
    </location>
</feature>
<dbReference type="FunFam" id="3.50.7.10:FF:000001">
    <property type="entry name" value="60 kDa chaperonin"/>
    <property type="match status" value="1"/>
</dbReference>
<dbReference type="PROSITE" id="PS00296">
    <property type="entry name" value="CHAPERONINS_CPN60"/>
    <property type="match status" value="1"/>
</dbReference>
<dbReference type="Gene3D" id="2.60.40.1820">
    <property type="match status" value="1"/>
</dbReference>
<dbReference type="InterPro" id="IPR004864">
    <property type="entry name" value="LEA_2"/>
</dbReference>
<dbReference type="Gene3D" id="3.30.260.10">
    <property type="entry name" value="TCP-1-like chaperonin intermediate domain"/>
    <property type="match status" value="2"/>
</dbReference>
<dbReference type="NCBIfam" id="NF009487">
    <property type="entry name" value="PRK12849.1"/>
    <property type="match status" value="1"/>
</dbReference>
<evidence type="ECO:0000256" key="4">
    <source>
        <dbReference type="ARBA" id="ARBA00023186"/>
    </source>
</evidence>
<dbReference type="Proteomes" id="UP001374535">
    <property type="component" value="Chromosome 1"/>
</dbReference>
<sequence length="837" mass="90322">MTDRVHPSAKTTANGGPKPTFPATKSQLSGANRPTYRPQPPRRRSRSRGCVSTLCCYLFMILLLLLLLIGGAGTVLYFLYHPQRPSFSVTSLKLSYFNLTSPSTFNAKFDLTLSTTNPNDKILFSYDPTSVSLLYDDATIATATIPSFLHHQKNTTVLEAYVTSTDEEVQSDTVTELKRSTKGKSEVALKVKLETKVEAQMGVFQTPGVGITVLCDGIAVSLPDGEKPASASVENTACEVDARFKIWKWTVYGRLLSSRNFVSKDINFGVGARAAILQGVTQVADAVKVTMGPKGRNVIIERSRGNPRITKDGVTVAKSIKFKDKEKNIGADLVKQVAKATNTAAGDGTTCATVLTQAILTEGCKSIAAGVNVMDLRNGINKAVDAVITDLKSRALMISTPEEITQVGTISANGERDIGELIARAMEKVGKEGVITVVDGNTLDNELEVVEGMKLTRGYISPYFITDQKTRKCELENPFILIHDKKISDMNSLLKILELAVTKKRPLLVVAEDVESDALAMLILNKHHAGLKVCAIKAPGFGDSRRANLDDLATLTGGEILHLGSHRVPCFYFFKILITLFKTQQLGLQLVVITEERGLSLDKVQSEMLGTARKVTVTIDDTIVLHGGGDKKAIEERCEQLRTAMERSSAVFDKEKAQERLSKLSGGVAVFKVGGASEAEVGERKDRVTDALNATRAAVEEGIVPGGGVALLYATKALDNLQTKNEDEKRGVQIIQNALKAPTSTIASNAGFDGALVHSKLLEQDDHNLGFDAAKAGVYVDMVKAGIIDPLKVVRTALVDAASVSLLLTTTEAAVVDNPHDKNKPPSRVPDMDDLDL</sequence>
<dbReference type="SUPFAM" id="SSF117070">
    <property type="entry name" value="LEA14-like"/>
    <property type="match status" value="1"/>
</dbReference>
<reference evidence="9 10" key="1">
    <citation type="journal article" date="2023" name="Life. Sci Alliance">
        <title>Evolutionary insights into 3D genome organization and epigenetic landscape of Vigna mungo.</title>
        <authorList>
            <person name="Junaid A."/>
            <person name="Singh B."/>
            <person name="Bhatia S."/>
        </authorList>
    </citation>
    <scope>NUCLEOTIDE SEQUENCE [LARGE SCALE GENOMIC DNA]</scope>
    <source>
        <strain evidence="9">Urdbean</strain>
    </source>
</reference>
<feature type="compositionally biased region" description="Polar residues" evidence="6">
    <location>
        <begin position="23"/>
        <end position="32"/>
    </location>
</feature>
<dbReference type="Gene3D" id="3.50.7.10">
    <property type="entry name" value="GroEL"/>
    <property type="match status" value="2"/>
</dbReference>